<proteinExistence type="predicted"/>
<dbReference type="InterPro" id="IPR011050">
    <property type="entry name" value="Pectin_lyase_fold/virulence"/>
</dbReference>
<protein>
    <recommendedName>
        <fullName evidence="7">Right handed beta helix domain-containing protein</fullName>
    </recommendedName>
</protein>
<feature type="signal peptide" evidence="4">
    <location>
        <begin position="1"/>
        <end position="21"/>
    </location>
</feature>
<evidence type="ECO:0008006" key="7">
    <source>
        <dbReference type="Google" id="ProtNLM"/>
    </source>
</evidence>
<dbReference type="InterPro" id="IPR052063">
    <property type="entry name" value="Polysaccharide_Lyase_1"/>
</dbReference>
<sequence>MKGYVPVILGLAVLLGAPAWSEPEAEETEFGTEAKPDKPPGQVDKPDKDKPGKPGEEPLEPVPGTPITDPDEPTGNPQEPGEPEIPLEPGTPPTDPEPLEPVPGTPITDPDEPTGNPQEPGEPEIPLEPGTPPSEPDECDKMDPLPVIPCGVGFGMATPAGSGRHESTPNARVYKVTNLNASGEGSLKACTDASGPRVCVFEVSGTIDLTDPGLLDVRNPYITIAGQTAPSPGITLRGASVRWEAHDALIQHIRVRTGDAVQGRTPGDRDGIYVIGKGDDPSRRPVNVVFDHVSVSWGLDETFTVKDTAKNVSVLNSIVSEGLWHNMHPKGGHSKGLMISAENMLVQGNLIAHNDDRNPLETSPSIITANNITYNGRQVAMRLSPLDNNAAHDGKVRTTTVMGNLRLEGPNGSQSNNAWVSVDEKRDGSKIYVDDNLCEDWSGGDVWPCAKVSSSYKDSFKASEPPLWLDGLEVLPATQTLEHVLQNAGARPKDRDSVDARVVSEVRSGGGKIPDCVGPDTILYPDYSVSNAGSDSLTGKIPDCDGSKSSAYVDRIIEVYAGSGAGQERVIESYSCSDNNLTVKLRQGWDKVPESGDKVRIHIDCSNNVGGWPELEENRRELDIPANYNEVMESGYTRLEEWLHSFYDQVQ</sequence>
<feature type="compositionally biased region" description="Basic and acidic residues" evidence="3">
    <location>
        <begin position="32"/>
        <end position="56"/>
    </location>
</feature>
<dbReference type="RefSeq" id="WP_345316994.1">
    <property type="nucleotide sequence ID" value="NZ_BAABLF010000013.1"/>
</dbReference>
<dbReference type="Proteomes" id="UP001501600">
    <property type="component" value="Unassembled WGS sequence"/>
</dbReference>
<dbReference type="PANTHER" id="PTHR42970">
    <property type="entry name" value="PECTATE LYASE C-RELATED"/>
    <property type="match status" value="1"/>
</dbReference>
<accession>A0ABP9S7M8</accession>
<reference evidence="6" key="1">
    <citation type="journal article" date="2019" name="Int. J. Syst. Evol. Microbiol.">
        <title>The Global Catalogue of Microorganisms (GCM) 10K type strain sequencing project: providing services to taxonomists for standard genome sequencing and annotation.</title>
        <authorList>
            <consortium name="The Broad Institute Genomics Platform"/>
            <consortium name="The Broad Institute Genome Sequencing Center for Infectious Disease"/>
            <person name="Wu L."/>
            <person name="Ma J."/>
        </authorList>
    </citation>
    <scope>NUCLEOTIDE SEQUENCE [LARGE SCALE GENOMIC DNA]</scope>
    <source>
        <strain evidence="6">JCM 18720</strain>
    </source>
</reference>
<feature type="region of interest" description="Disordered" evidence="3">
    <location>
        <begin position="16"/>
        <end position="146"/>
    </location>
</feature>
<dbReference type="EMBL" id="BAABLF010000013">
    <property type="protein sequence ID" value="GAA5192194.1"/>
    <property type="molecule type" value="Genomic_DNA"/>
</dbReference>
<evidence type="ECO:0000313" key="6">
    <source>
        <dbReference type="Proteomes" id="UP001501600"/>
    </source>
</evidence>
<name>A0ABP9S7M8_9GAMM</name>
<keyword evidence="6" id="KW-1185">Reference proteome</keyword>
<keyword evidence="4" id="KW-0732">Signal</keyword>
<evidence type="ECO:0000256" key="3">
    <source>
        <dbReference type="SAM" id="MobiDB-lite"/>
    </source>
</evidence>
<dbReference type="Gene3D" id="2.160.20.10">
    <property type="entry name" value="Single-stranded right-handed beta-helix, Pectin lyase-like"/>
    <property type="match status" value="1"/>
</dbReference>
<evidence type="ECO:0000256" key="2">
    <source>
        <dbReference type="ARBA" id="ARBA00023180"/>
    </source>
</evidence>
<organism evidence="5 6">
    <name type="scientific">Ferrimonas gelatinilytica</name>
    <dbReference type="NCBI Taxonomy" id="1255257"/>
    <lineage>
        <taxon>Bacteria</taxon>
        <taxon>Pseudomonadati</taxon>
        <taxon>Pseudomonadota</taxon>
        <taxon>Gammaproteobacteria</taxon>
        <taxon>Alteromonadales</taxon>
        <taxon>Ferrimonadaceae</taxon>
        <taxon>Ferrimonas</taxon>
    </lineage>
</organism>
<comment type="caution">
    <text evidence="5">The sequence shown here is derived from an EMBL/GenBank/DDBJ whole genome shotgun (WGS) entry which is preliminary data.</text>
</comment>
<gene>
    <name evidence="5" type="ORF">GCM10025772_20770</name>
</gene>
<dbReference type="InterPro" id="IPR012334">
    <property type="entry name" value="Pectin_lyas_fold"/>
</dbReference>
<evidence type="ECO:0000256" key="4">
    <source>
        <dbReference type="SAM" id="SignalP"/>
    </source>
</evidence>
<evidence type="ECO:0000313" key="5">
    <source>
        <dbReference type="EMBL" id="GAA5192194.1"/>
    </source>
</evidence>
<dbReference type="PANTHER" id="PTHR42970:SF1">
    <property type="entry name" value="PECTATE LYASE C-RELATED"/>
    <property type="match status" value="1"/>
</dbReference>
<evidence type="ECO:0000256" key="1">
    <source>
        <dbReference type="ARBA" id="ARBA00022723"/>
    </source>
</evidence>
<feature type="chain" id="PRO_5046657870" description="Right handed beta helix domain-containing protein" evidence="4">
    <location>
        <begin position="22"/>
        <end position="651"/>
    </location>
</feature>
<dbReference type="SUPFAM" id="SSF51126">
    <property type="entry name" value="Pectin lyase-like"/>
    <property type="match status" value="1"/>
</dbReference>
<keyword evidence="1" id="KW-0479">Metal-binding</keyword>
<feature type="compositionally biased region" description="Pro residues" evidence="3">
    <location>
        <begin position="89"/>
        <end position="104"/>
    </location>
</feature>
<keyword evidence="2" id="KW-0325">Glycoprotein</keyword>